<sequence>MGWLSRTSRPAGPSSDAAQPASPAGAPPVPVPPGAAAGATEPAATEAASSPPDPAVPAAGSSSPTGRYGPLVSVTSFDVAPPELEWQLPLNGELYRLMPGSDRPDYSLFVLERPLHFYPPEGFDLARVEAGQLVHDRKGRTMVRAQAMLLCARFVGQQLHPGMKDLAVNLAYVIDNSLARDGEVDFGKIQFAAIGFLSEGHAPRSGGEPVATTADEPVATTADEPVATTADEPVATTAHEPVARSADEPLENGRAAAEEAERHTPSDVSDLSDVLDELARTLRRGIEAQRGTRVERLTAGLTIDPEHRLTGLSGNADGQAPVPSPETFDRLAEVLARLARLGDAGRVAGVTVRVEGEAVSHEVTATHG</sequence>
<evidence type="ECO:0000313" key="3">
    <source>
        <dbReference type="Proteomes" id="UP001501285"/>
    </source>
</evidence>
<organism evidence="2 3">
    <name type="scientific">Terrabacter terrae</name>
    <dbReference type="NCBI Taxonomy" id="318434"/>
    <lineage>
        <taxon>Bacteria</taxon>
        <taxon>Bacillati</taxon>
        <taxon>Actinomycetota</taxon>
        <taxon>Actinomycetes</taxon>
        <taxon>Micrococcales</taxon>
        <taxon>Intrasporangiaceae</taxon>
        <taxon>Terrabacter</taxon>
    </lineage>
</organism>
<dbReference type="Proteomes" id="UP001501285">
    <property type="component" value="Unassembled WGS sequence"/>
</dbReference>
<gene>
    <name evidence="2" type="ORF">GCM10009740_24350</name>
</gene>
<comment type="caution">
    <text evidence="2">The sequence shown here is derived from an EMBL/GenBank/DDBJ whole genome shotgun (WGS) entry which is preliminary data.</text>
</comment>
<feature type="compositionally biased region" description="Low complexity" evidence="1">
    <location>
        <begin position="34"/>
        <end position="64"/>
    </location>
</feature>
<dbReference type="EMBL" id="BAAANB010000021">
    <property type="protein sequence ID" value="GAA2033144.1"/>
    <property type="molecule type" value="Genomic_DNA"/>
</dbReference>
<accession>A0ABP5FSX8</accession>
<keyword evidence="3" id="KW-1185">Reference proteome</keyword>
<evidence type="ECO:0000313" key="2">
    <source>
        <dbReference type="EMBL" id="GAA2033144.1"/>
    </source>
</evidence>
<feature type="region of interest" description="Disordered" evidence="1">
    <location>
        <begin position="202"/>
        <end position="270"/>
    </location>
</feature>
<feature type="region of interest" description="Disordered" evidence="1">
    <location>
        <begin position="1"/>
        <end position="67"/>
    </location>
</feature>
<protein>
    <submittedName>
        <fullName evidence="2">Uncharacterized protein</fullName>
    </submittedName>
</protein>
<proteinExistence type="predicted"/>
<feature type="compositionally biased region" description="Low complexity" evidence="1">
    <location>
        <begin position="10"/>
        <end position="24"/>
    </location>
</feature>
<name>A0ABP5FSX8_9MICO</name>
<reference evidence="3" key="1">
    <citation type="journal article" date="2019" name="Int. J. Syst. Evol. Microbiol.">
        <title>The Global Catalogue of Microorganisms (GCM) 10K type strain sequencing project: providing services to taxonomists for standard genome sequencing and annotation.</title>
        <authorList>
            <consortium name="The Broad Institute Genomics Platform"/>
            <consortium name="The Broad Institute Genome Sequencing Center for Infectious Disease"/>
            <person name="Wu L."/>
            <person name="Ma J."/>
        </authorList>
    </citation>
    <scope>NUCLEOTIDE SEQUENCE [LARGE SCALE GENOMIC DNA]</scope>
    <source>
        <strain evidence="3">JCM 14283</strain>
    </source>
</reference>
<evidence type="ECO:0000256" key="1">
    <source>
        <dbReference type="SAM" id="MobiDB-lite"/>
    </source>
</evidence>
<feature type="compositionally biased region" description="Basic and acidic residues" evidence="1">
    <location>
        <begin position="256"/>
        <end position="265"/>
    </location>
</feature>